<sequence>MAVVSNTLDLTALRSLVAIADCGGFRRAAEALCISQSAVSQHVRRLEKVVGRPLVELVGRGSRFTPDGELLLSAGRRILATHDDALELLGVGASVLQRLITVGSTEHAADHLIPRVMAVLTEQFPDVEVRFRLDRGVRLAHALDRGTLDVAVLVGTGGSPAGRPAGLLPLAWYSAPGWLVPPPDRPLPLVAVDDPCTIRTQALTTLARAGRVASVVGESGYLAGVLHAARAGVGVALLADVGPPPQGLERRADLPAVDPEPMQVRLRRGASPRLASLIADAVACALAAGRAPA</sequence>
<keyword evidence="7" id="KW-1185">Reference proteome</keyword>
<dbReference type="InterPro" id="IPR036390">
    <property type="entry name" value="WH_DNA-bd_sf"/>
</dbReference>
<evidence type="ECO:0000256" key="2">
    <source>
        <dbReference type="ARBA" id="ARBA00023015"/>
    </source>
</evidence>
<dbReference type="Gene3D" id="1.10.10.10">
    <property type="entry name" value="Winged helix-like DNA-binding domain superfamily/Winged helix DNA-binding domain"/>
    <property type="match status" value="1"/>
</dbReference>
<evidence type="ECO:0000256" key="3">
    <source>
        <dbReference type="ARBA" id="ARBA00023125"/>
    </source>
</evidence>
<evidence type="ECO:0000256" key="4">
    <source>
        <dbReference type="ARBA" id="ARBA00023163"/>
    </source>
</evidence>
<keyword evidence="2" id="KW-0805">Transcription regulation</keyword>
<dbReference type="PROSITE" id="PS50931">
    <property type="entry name" value="HTH_LYSR"/>
    <property type="match status" value="1"/>
</dbReference>
<dbReference type="PRINTS" id="PR00039">
    <property type="entry name" value="HTHLYSR"/>
</dbReference>
<keyword evidence="4" id="KW-0804">Transcription</keyword>
<accession>A0A1S1PSW8</accession>
<gene>
    <name evidence="6" type="ORF">BBK14_05800</name>
</gene>
<dbReference type="PANTHER" id="PTHR30579:SF7">
    <property type="entry name" value="HTH-TYPE TRANSCRIPTIONAL REGULATOR LRHA-RELATED"/>
    <property type="match status" value="1"/>
</dbReference>
<dbReference type="GO" id="GO:0003700">
    <property type="term" value="F:DNA-binding transcription factor activity"/>
    <property type="evidence" value="ECO:0007669"/>
    <property type="project" value="InterPro"/>
</dbReference>
<dbReference type="Gene3D" id="3.40.190.10">
    <property type="entry name" value="Periplasmic binding protein-like II"/>
    <property type="match status" value="2"/>
</dbReference>
<keyword evidence="3" id="KW-0238">DNA-binding</keyword>
<proteinExistence type="inferred from homology"/>
<name>A0A1S1PSW8_9ACTN</name>
<dbReference type="PANTHER" id="PTHR30579">
    <property type="entry name" value="TRANSCRIPTIONAL REGULATOR"/>
    <property type="match status" value="1"/>
</dbReference>
<evidence type="ECO:0000259" key="5">
    <source>
        <dbReference type="PROSITE" id="PS50931"/>
    </source>
</evidence>
<dbReference type="InterPro" id="IPR000847">
    <property type="entry name" value="LysR_HTH_N"/>
</dbReference>
<dbReference type="SUPFAM" id="SSF46785">
    <property type="entry name" value="Winged helix' DNA-binding domain"/>
    <property type="match status" value="1"/>
</dbReference>
<dbReference type="InterPro" id="IPR036388">
    <property type="entry name" value="WH-like_DNA-bd_sf"/>
</dbReference>
<evidence type="ECO:0000313" key="6">
    <source>
        <dbReference type="EMBL" id="OHV24369.1"/>
    </source>
</evidence>
<dbReference type="Proteomes" id="UP000179769">
    <property type="component" value="Unassembled WGS sequence"/>
</dbReference>
<comment type="caution">
    <text evidence="6">The sequence shown here is derived from an EMBL/GenBank/DDBJ whole genome shotgun (WGS) entry which is preliminary data.</text>
</comment>
<dbReference type="AlphaFoldDB" id="A0A1S1PSW8"/>
<dbReference type="EMBL" id="MAXA01000235">
    <property type="protein sequence ID" value="OHV24369.1"/>
    <property type="molecule type" value="Genomic_DNA"/>
</dbReference>
<dbReference type="SUPFAM" id="SSF53850">
    <property type="entry name" value="Periplasmic binding protein-like II"/>
    <property type="match status" value="1"/>
</dbReference>
<organism evidence="6 7">
    <name type="scientific">Parafrankia soli</name>
    <dbReference type="NCBI Taxonomy" id="2599596"/>
    <lineage>
        <taxon>Bacteria</taxon>
        <taxon>Bacillati</taxon>
        <taxon>Actinomycetota</taxon>
        <taxon>Actinomycetes</taxon>
        <taxon>Frankiales</taxon>
        <taxon>Frankiaceae</taxon>
        <taxon>Parafrankia</taxon>
    </lineage>
</organism>
<comment type="similarity">
    <text evidence="1">Belongs to the LysR transcriptional regulatory family.</text>
</comment>
<evidence type="ECO:0000313" key="7">
    <source>
        <dbReference type="Proteomes" id="UP000179769"/>
    </source>
</evidence>
<dbReference type="InterPro" id="IPR005119">
    <property type="entry name" value="LysR_subst-bd"/>
</dbReference>
<dbReference type="OrthoDB" id="9789529at2"/>
<feature type="domain" description="HTH lysR-type" evidence="5">
    <location>
        <begin position="8"/>
        <end position="65"/>
    </location>
</feature>
<dbReference type="InterPro" id="IPR050176">
    <property type="entry name" value="LTTR"/>
</dbReference>
<evidence type="ECO:0000256" key="1">
    <source>
        <dbReference type="ARBA" id="ARBA00009437"/>
    </source>
</evidence>
<reference evidence="7" key="1">
    <citation type="submission" date="2016-07" db="EMBL/GenBank/DDBJ databases">
        <title>Frankia sp. NRRL B-16219 Genome sequencing.</title>
        <authorList>
            <person name="Ghodhbane-Gtari F."/>
            <person name="Swanson E."/>
            <person name="Gueddou A."/>
            <person name="Louati M."/>
            <person name="Nouioui I."/>
            <person name="Hezbri K."/>
            <person name="Abebe-Akele F."/>
            <person name="Simpson S."/>
            <person name="Morris K."/>
            <person name="Thomas K."/>
            <person name="Gtari M."/>
            <person name="Tisa L.S."/>
        </authorList>
    </citation>
    <scope>NUCLEOTIDE SEQUENCE [LARGE SCALE GENOMIC DNA]</scope>
    <source>
        <strain evidence="7">NRRL B-16219</strain>
    </source>
</reference>
<dbReference type="Pfam" id="PF00126">
    <property type="entry name" value="HTH_1"/>
    <property type="match status" value="1"/>
</dbReference>
<dbReference type="RefSeq" id="WP_071065548.1">
    <property type="nucleotide sequence ID" value="NZ_MAXA01000235.1"/>
</dbReference>
<dbReference type="Pfam" id="PF03466">
    <property type="entry name" value="LysR_substrate"/>
    <property type="match status" value="1"/>
</dbReference>
<protein>
    <submittedName>
        <fullName evidence="6">LysR family transcriptional regulator</fullName>
    </submittedName>
</protein>
<dbReference type="GO" id="GO:0003677">
    <property type="term" value="F:DNA binding"/>
    <property type="evidence" value="ECO:0007669"/>
    <property type="project" value="UniProtKB-KW"/>
</dbReference>